<evidence type="ECO:0000256" key="8">
    <source>
        <dbReference type="ARBA" id="ARBA00040960"/>
    </source>
</evidence>
<dbReference type="SUPFAM" id="SSF52540">
    <property type="entry name" value="P-loop containing nucleoside triphosphate hydrolases"/>
    <property type="match status" value="1"/>
</dbReference>
<dbReference type="PANTHER" id="PTHR24221:SF654">
    <property type="entry name" value="ATP-BINDING CASSETTE SUB-FAMILY B MEMBER 6"/>
    <property type="match status" value="1"/>
</dbReference>
<dbReference type="FunFam" id="3.40.50.300:FF:000604">
    <property type="entry name" value="ABC transporter B family member 28"/>
    <property type="match status" value="1"/>
</dbReference>
<evidence type="ECO:0000259" key="10">
    <source>
        <dbReference type="PROSITE" id="PS50893"/>
    </source>
</evidence>
<dbReference type="InterPro" id="IPR027417">
    <property type="entry name" value="P-loop_NTPase"/>
</dbReference>
<feature type="transmembrane region" description="Helical" evidence="9">
    <location>
        <begin position="274"/>
        <end position="291"/>
    </location>
</feature>
<evidence type="ECO:0000256" key="2">
    <source>
        <dbReference type="ARBA" id="ARBA00022448"/>
    </source>
</evidence>
<dbReference type="InterPro" id="IPR003593">
    <property type="entry name" value="AAA+_ATPase"/>
</dbReference>
<evidence type="ECO:0000256" key="5">
    <source>
        <dbReference type="ARBA" id="ARBA00022840"/>
    </source>
</evidence>
<dbReference type="SMART" id="SM00382">
    <property type="entry name" value="AAA"/>
    <property type="match status" value="1"/>
</dbReference>
<dbReference type="GO" id="GO:0140359">
    <property type="term" value="F:ABC-type transporter activity"/>
    <property type="evidence" value="ECO:0007669"/>
    <property type="project" value="InterPro"/>
</dbReference>
<comment type="subcellular location">
    <subcellularLocation>
        <location evidence="1">Cell membrane</location>
        <topology evidence="1">Multi-pass membrane protein</topology>
    </subcellularLocation>
</comment>
<feature type="domain" description="ABC transmembrane type-1" evidence="11">
    <location>
        <begin position="65"/>
        <end position="320"/>
    </location>
</feature>
<dbReference type="PROSITE" id="PS50893">
    <property type="entry name" value="ABC_TRANSPORTER_2"/>
    <property type="match status" value="1"/>
</dbReference>
<accession>A0A495P5F6</accession>
<sequence length="595" mass="67530">MHQSIQKYFSSFIYFYSRLGYRIFIAMALSIGVGVLDGFGLAMFLPLLKMVDDASMSDNEGLGKIQFLMDAIISTGLDINLFSILLVMSLFFILKGVIQYFSSMYEVNLRHYFVRSIRIGLTKALAKMSYVNFVKADAGRIQNTMSGEVSRISLAYQSYFGAFQQIALIGVYMLFAFFIDAKFALLICVGGGLTNFIYRRLYLTTKITSRKLTYGRNHYQGLILQLVSNFKYLKATGYVKPYNKKLKNTIHLIEKSNKTIGKLGAIINSIREPVLILIVSTVILIQVNFLGGSLGPILISLLFFYRALSAMILLQTHYNKYLEVSGSMENMTSFESELKSYEEKKGERKFKRFKRSIQLHNAGFYYSNQSILQNINLEIKKNQTVALVGQSGSGKTTLINILTGLMGLNEGTMLVDGIKATELNLKQFQKRIGYITQEPVIFNDTIYNNISFWAAPTPKNLARFEWAIKQASIYEFIQNLEEKENMLLGHNGINLSGGQKQRISIARELYKDIDILVLDEATSSLDSETEEYIQKGLENLHGNYTMIIVAHRLSTIRNADYIFLLNNGKIIDEGKFENLVSSSLKFKKMVELQEV</sequence>
<protein>
    <recommendedName>
        <fullName evidence="8">Multidrug resistance-like ATP-binding protein MdlB</fullName>
    </recommendedName>
</protein>
<organism evidence="12 13">
    <name type="scientific">Gillisia mitskevichiae</name>
    <dbReference type="NCBI Taxonomy" id="270921"/>
    <lineage>
        <taxon>Bacteria</taxon>
        <taxon>Pseudomonadati</taxon>
        <taxon>Bacteroidota</taxon>
        <taxon>Flavobacteriia</taxon>
        <taxon>Flavobacteriales</taxon>
        <taxon>Flavobacteriaceae</taxon>
        <taxon>Gillisia</taxon>
    </lineage>
</organism>
<dbReference type="GO" id="GO:0005524">
    <property type="term" value="F:ATP binding"/>
    <property type="evidence" value="ECO:0007669"/>
    <property type="project" value="UniProtKB-KW"/>
</dbReference>
<dbReference type="Proteomes" id="UP000276282">
    <property type="component" value="Unassembled WGS sequence"/>
</dbReference>
<proteinExistence type="predicted"/>
<evidence type="ECO:0000313" key="13">
    <source>
        <dbReference type="Proteomes" id="UP000276282"/>
    </source>
</evidence>
<keyword evidence="6 9" id="KW-1133">Transmembrane helix</keyword>
<dbReference type="PROSITE" id="PS50929">
    <property type="entry name" value="ABC_TM1F"/>
    <property type="match status" value="1"/>
</dbReference>
<feature type="transmembrane region" description="Helical" evidence="9">
    <location>
        <begin position="183"/>
        <end position="202"/>
    </location>
</feature>
<dbReference type="SUPFAM" id="SSF90123">
    <property type="entry name" value="ABC transporter transmembrane region"/>
    <property type="match status" value="1"/>
</dbReference>
<dbReference type="GO" id="GO:0034040">
    <property type="term" value="F:ATPase-coupled lipid transmembrane transporter activity"/>
    <property type="evidence" value="ECO:0007669"/>
    <property type="project" value="TreeGrafter"/>
</dbReference>
<dbReference type="EMBL" id="RBLG01000004">
    <property type="protein sequence ID" value="RKS45186.1"/>
    <property type="molecule type" value="Genomic_DNA"/>
</dbReference>
<keyword evidence="2" id="KW-0813">Transport</keyword>
<feature type="transmembrane region" description="Helical" evidence="9">
    <location>
        <begin position="21"/>
        <end position="45"/>
    </location>
</feature>
<dbReference type="Gene3D" id="1.20.1560.10">
    <property type="entry name" value="ABC transporter type 1, transmembrane domain"/>
    <property type="match status" value="1"/>
</dbReference>
<gene>
    <name evidence="12" type="ORF">BC962_2862</name>
</gene>
<dbReference type="GO" id="GO:0016887">
    <property type="term" value="F:ATP hydrolysis activity"/>
    <property type="evidence" value="ECO:0007669"/>
    <property type="project" value="InterPro"/>
</dbReference>
<dbReference type="GO" id="GO:0005737">
    <property type="term" value="C:cytoplasm"/>
    <property type="evidence" value="ECO:0007669"/>
    <property type="project" value="UniProtKB-ARBA"/>
</dbReference>
<evidence type="ECO:0000256" key="7">
    <source>
        <dbReference type="ARBA" id="ARBA00023136"/>
    </source>
</evidence>
<feature type="domain" description="ABC transporter" evidence="10">
    <location>
        <begin position="357"/>
        <end position="592"/>
    </location>
</feature>
<dbReference type="Gene3D" id="3.40.50.300">
    <property type="entry name" value="P-loop containing nucleotide triphosphate hydrolases"/>
    <property type="match status" value="1"/>
</dbReference>
<keyword evidence="3 9" id="KW-0812">Transmembrane</keyword>
<dbReference type="InterPro" id="IPR036640">
    <property type="entry name" value="ABC1_TM_sf"/>
</dbReference>
<dbReference type="InterPro" id="IPR003439">
    <property type="entry name" value="ABC_transporter-like_ATP-bd"/>
</dbReference>
<evidence type="ECO:0000256" key="6">
    <source>
        <dbReference type="ARBA" id="ARBA00022989"/>
    </source>
</evidence>
<comment type="caution">
    <text evidence="12">The sequence shown here is derived from an EMBL/GenBank/DDBJ whole genome shotgun (WGS) entry which is preliminary data.</text>
</comment>
<evidence type="ECO:0000256" key="1">
    <source>
        <dbReference type="ARBA" id="ARBA00004651"/>
    </source>
</evidence>
<dbReference type="AlphaFoldDB" id="A0A495P5F6"/>
<evidence type="ECO:0000256" key="3">
    <source>
        <dbReference type="ARBA" id="ARBA00022692"/>
    </source>
</evidence>
<keyword evidence="13" id="KW-1185">Reference proteome</keyword>
<dbReference type="InterPro" id="IPR039421">
    <property type="entry name" value="Type_1_exporter"/>
</dbReference>
<dbReference type="GO" id="GO:0005886">
    <property type="term" value="C:plasma membrane"/>
    <property type="evidence" value="ECO:0007669"/>
    <property type="project" value="UniProtKB-SubCell"/>
</dbReference>
<dbReference type="PROSITE" id="PS00211">
    <property type="entry name" value="ABC_TRANSPORTER_1"/>
    <property type="match status" value="1"/>
</dbReference>
<evidence type="ECO:0000256" key="4">
    <source>
        <dbReference type="ARBA" id="ARBA00022741"/>
    </source>
</evidence>
<dbReference type="Pfam" id="PF00005">
    <property type="entry name" value="ABC_tran"/>
    <property type="match status" value="1"/>
</dbReference>
<feature type="transmembrane region" description="Helical" evidence="9">
    <location>
        <begin position="159"/>
        <end position="177"/>
    </location>
</feature>
<dbReference type="InterPro" id="IPR011527">
    <property type="entry name" value="ABC1_TM_dom"/>
</dbReference>
<keyword evidence="4" id="KW-0547">Nucleotide-binding</keyword>
<keyword evidence="5 12" id="KW-0067">ATP-binding</keyword>
<reference evidence="12 13" key="1">
    <citation type="submission" date="2018-10" db="EMBL/GenBank/DDBJ databases">
        <title>Genomic Encyclopedia of Archaeal and Bacterial Type Strains, Phase II (KMG-II): from individual species to whole genera.</title>
        <authorList>
            <person name="Goeker M."/>
        </authorList>
    </citation>
    <scope>NUCLEOTIDE SEQUENCE [LARGE SCALE GENOMIC DNA]</scope>
    <source>
        <strain evidence="12 13">DSM 19839</strain>
    </source>
</reference>
<feature type="transmembrane region" description="Helical" evidence="9">
    <location>
        <begin position="65"/>
        <end position="94"/>
    </location>
</feature>
<name>A0A495P5F6_9FLAO</name>
<evidence type="ECO:0000259" key="11">
    <source>
        <dbReference type="PROSITE" id="PS50929"/>
    </source>
</evidence>
<keyword evidence="7 9" id="KW-0472">Membrane</keyword>
<dbReference type="OrthoDB" id="9760358at2"/>
<evidence type="ECO:0000313" key="12">
    <source>
        <dbReference type="EMBL" id="RKS45186.1"/>
    </source>
</evidence>
<dbReference type="InterPro" id="IPR017871">
    <property type="entry name" value="ABC_transporter-like_CS"/>
</dbReference>
<dbReference type="PANTHER" id="PTHR24221">
    <property type="entry name" value="ATP-BINDING CASSETTE SUB-FAMILY B"/>
    <property type="match status" value="1"/>
</dbReference>
<evidence type="ECO:0000256" key="9">
    <source>
        <dbReference type="SAM" id="Phobius"/>
    </source>
</evidence>